<evidence type="ECO:0000256" key="1">
    <source>
        <dbReference type="SAM" id="Phobius"/>
    </source>
</evidence>
<accession>A0A7G9Z5T9</accession>
<feature type="transmembrane region" description="Helical" evidence="1">
    <location>
        <begin position="133"/>
        <end position="158"/>
    </location>
</feature>
<feature type="transmembrane region" description="Helical" evidence="1">
    <location>
        <begin position="51"/>
        <end position="71"/>
    </location>
</feature>
<dbReference type="EMBL" id="MT631623">
    <property type="protein sequence ID" value="QNO55623.1"/>
    <property type="molecule type" value="Genomic_DNA"/>
</dbReference>
<gene>
    <name evidence="2" type="ORF">JLLEDACL_00022</name>
</gene>
<keyword evidence="1" id="KW-1133">Transmembrane helix</keyword>
<dbReference type="AlphaFoldDB" id="A0A7G9Z5T9"/>
<protein>
    <submittedName>
        <fullName evidence="2">Uncharacterized protein</fullName>
    </submittedName>
</protein>
<keyword evidence="1" id="KW-0472">Membrane</keyword>
<feature type="transmembrane region" description="Helical" evidence="1">
    <location>
        <begin position="101"/>
        <end position="121"/>
    </location>
</feature>
<evidence type="ECO:0000313" key="2">
    <source>
        <dbReference type="EMBL" id="QNO55623.1"/>
    </source>
</evidence>
<sequence>MTKDNKYKRRAKMNMRKEEKSRPLYTYVVILVVLIIINSLLAAFGEIHYPKAPGGVGLCLAVAFMIAFALWFGAWGAIAAYAGGFIGYAGVLGGLPLDVNLYWSLANLWQVLIPLIAFKRFDADIGLRTRRDFLIFLIFGWLLNNLVGASWGASMAAIGGLVSWSDVSGIFTGGFIGNLIVTIVITTLLLRYITPIIQKAGVCVKKYWA</sequence>
<feature type="transmembrane region" description="Helical" evidence="1">
    <location>
        <begin position="24"/>
        <end position="45"/>
    </location>
</feature>
<keyword evidence="1" id="KW-0812">Transmembrane</keyword>
<reference evidence="2" key="1">
    <citation type="submission" date="2020-06" db="EMBL/GenBank/DDBJ databases">
        <title>Unique genomic features of the anaerobic methanotrophic archaea.</title>
        <authorList>
            <person name="Chadwick G.L."/>
            <person name="Skennerton C.T."/>
            <person name="Laso-Perez R."/>
            <person name="Leu A.O."/>
            <person name="Speth D.R."/>
            <person name="Yu H."/>
            <person name="Morgan-Lang C."/>
            <person name="Hatzenpichler R."/>
            <person name="Goudeau D."/>
            <person name="Malmstrom R."/>
            <person name="Brazelton W.J."/>
            <person name="Woyke T."/>
            <person name="Hallam S.J."/>
            <person name="Tyson G.W."/>
            <person name="Wegener G."/>
            <person name="Boetius A."/>
            <person name="Orphan V."/>
        </authorList>
    </citation>
    <scope>NUCLEOTIDE SEQUENCE</scope>
</reference>
<feature type="transmembrane region" description="Helical" evidence="1">
    <location>
        <begin position="78"/>
        <end position="95"/>
    </location>
</feature>
<proteinExistence type="predicted"/>
<feature type="transmembrane region" description="Helical" evidence="1">
    <location>
        <begin position="170"/>
        <end position="190"/>
    </location>
</feature>
<organism evidence="2">
    <name type="scientific">Candidatus Methanophaga sp. ANME-1 ERB7</name>
    <dbReference type="NCBI Taxonomy" id="2759913"/>
    <lineage>
        <taxon>Archaea</taxon>
        <taxon>Methanobacteriati</taxon>
        <taxon>Methanobacteriota</taxon>
        <taxon>Stenosarchaea group</taxon>
        <taxon>Methanomicrobia</taxon>
        <taxon>Candidatus Methanophagales</taxon>
        <taxon>Candidatus Methanophagaceae</taxon>
        <taxon>Candidatus Methanophaga</taxon>
    </lineage>
</organism>
<name>A0A7G9Z5T9_9EURY</name>